<protein>
    <submittedName>
        <fullName evidence="5">F-box domain-containing protein</fullName>
    </submittedName>
</protein>
<dbReference type="PANTHER" id="PTHR10706">
    <property type="entry name" value="F-BOX FAMILY PROTEIN"/>
    <property type="match status" value="1"/>
</dbReference>
<feature type="compositionally biased region" description="Basic and acidic residues" evidence="3">
    <location>
        <begin position="228"/>
        <end position="241"/>
    </location>
</feature>
<dbReference type="PANTHER" id="PTHR10706:SF130">
    <property type="entry name" value="F-BOX ONLY PROTEIN 31"/>
    <property type="match status" value="1"/>
</dbReference>
<dbReference type="InterPro" id="IPR001810">
    <property type="entry name" value="F-box_dom"/>
</dbReference>
<feature type="domain" description="F-box" evidence="4">
    <location>
        <begin position="75"/>
        <end position="121"/>
    </location>
</feature>
<name>A0ABR2UGI3_9PEZI</name>
<comment type="pathway">
    <text evidence="1">Protein modification; protein ubiquitination.</text>
</comment>
<feature type="compositionally biased region" description="Polar residues" evidence="3">
    <location>
        <begin position="23"/>
        <end position="35"/>
    </location>
</feature>
<dbReference type="Gene3D" id="1.20.1280.50">
    <property type="match status" value="1"/>
</dbReference>
<evidence type="ECO:0000259" key="4">
    <source>
        <dbReference type="PROSITE" id="PS50181"/>
    </source>
</evidence>
<dbReference type="InterPro" id="IPR045048">
    <property type="entry name" value="FBXO31/39"/>
</dbReference>
<feature type="region of interest" description="Disordered" evidence="3">
    <location>
        <begin position="228"/>
        <end position="258"/>
    </location>
</feature>
<gene>
    <name evidence="5" type="ORF">SUNI508_11748</name>
</gene>
<dbReference type="Pfam" id="PF12937">
    <property type="entry name" value="F-box-like"/>
    <property type="match status" value="1"/>
</dbReference>
<sequence>MSLTGDGAAGDDTQDCSHRSPFNAATLSDVTTEMSAGQAKDDFERTRDGEVKDLEDNGDHDNDNGQASDSIALRPNSFLTLPSELIDTILGSLSPLDLTILRQVCKALYVHADNEFHWQRHVWSNLPGNPITSPYPFKTFRELYASHDPFWFIPKHKVWFSDRGLAGQMIIVQYDQRRGVIEGYQLVGVNNSDSREPWFAHDQFFVQIEHFEPEVKLHRDKPVVKLDPVDHQARGDAEAESTRSTPRRQFFPAQPMSLDTDTDPRVGEVILAKPIGGALEENIPVTFPYGYVWPPPTIPARHRVGAQAAGVLPISSQRLEVASPGNWSPSCREEASDHTFRIRRWMEWARQGLGLRLGEETVTWSTLDPYYYTPTKEKPWRGIWVGDYNLHGCEFLLLHQPDSANDDTGPLEREVDETDDEFENRFLLERVYKGSLEAVKLTGDMNVPRGELSFIVPDLGEHGFVGVQQEPPFEGCRIARSRGHIAHDGFVNDTFISSEIIFVSPNRLAQLWLGFQHVSYYERVDIDRFLVP</sequence>
<accession>A0ABR2UGI3</accession>
<evidence type="ECO:0000256" key="1">
    <source>
        <dbReference type="ARBA" id="ARBA00004906"/>
    </source>
</evidence>
<dbReference type="PROSITE" id="PS50181">
    <property type="entry name" value="FBOX"/>
    <property type="match status" value="1"/>
</dbReference>
<organism evidence="5 6">
    <name type="scientific">Seiridium unicorne</name>
    <dbReference type="NCBI Taxonomy" id="138068"/>
    <lineage>
        <taxon>Eukaryota</taxon>
        <taxon>Fungi</taxon>
        <taxon>Dikarya</taxon>
        <taxon>Ascomycota</taxon>
        <taxon>Pezizomycotina</taxon>
        <taxon>Sordariomycetes</taxon>
        <taxon>Xylariomycetidae</taxon>
        <taxon>Amphisphaeriales</taxon>
        <taxon>Sporocadaceae</taxon>
        <taxon>Seiridium</taxon>
    </lineage>
</organism>
<dbReference type="CDD" id="cd09917">
    <property type="entry name" value="F-box_SF"/>
    <property type="match status" value="1"/>
</dbReference>
<evidence type="ECO:0000256" key="3">
    <source>
        <dbReference type="SAM" id="MobiDB-lite"/>
    </source>
</evidence>
<dbReference type="SMART" id="SM00256">
    <property type="entry name" value="FBOX"/>
    <property type="match status" value="1"/>
</dbReference>
<dbReference type="EMBL" id="JARVKF010000436">
    <property type="protein sequence ID" value="KAK9413667.1"/>
    <property type="molecule type" value="Genomic_DNA"/>
</dbReference>
<keyword evidence="6" id="KW-1185">Reference proteome</keyword>
<evidence type="ECO:0000256" key="2">
    <source>
        <dbReference type="ARBA" id="ARBA00022786"/>
    </source>
</evidence>
<evidence type="ECO:0000313" key="6">
    <source>
        <dbReference type="Proteomes" id="UP001408356"/>
    </source>
</evidence>
<dbReference type="Pfam" id="PF12014">
    <property type="entry name" value="Cyclin_D1_bind"/>
    <property type="match status" value="1"/>
</dbReference>
<dbReference type="SUPFAM" id="SSF81383">
    <property type="entry name" value="F-box domain"/>
    <property type="match status" value="1"/>
</dbReference>
<reference evidence="5 6" key="1">
    <citation type="journal article" date="2024" name="J. Plant Pathol.">
        <title>Sequence and assembly of the genome of Seiridium unicorne, isolate CBS 538.82, causal agent of cypress canker disease.</title>
        <authorList>
            <person name="Scali E."/>
            <person name="Rocca G.D."/>
            <person name="Danti R."/>
            <person name="Garbelotto M."/>
            <person name="Barberini S."/>
            <person name="Baroncelli R."/>
            <person name="Emiliani G."/>
        </authorList>
    </citation>
    <scope>NUCLEOTIDE SEQUENCE [LARGE SCALE GENOMIC DNA]</scope>
    <source>
        <strain evidence="5 6">BM-138-508</strain>
    </source>
</reference>
<keyword evidence="2" id="KW-0833">Ubl conjugation pathway</keyword>
<dbReference type="InterPro" id="IPR036047">
    <property type="entry name" value="F-box-like_dom_sf"/>
</dbReference>
<evidence type="ECO:0000313" key="5">
    <source>
        <dbReference type="EMBL" id="KAK9413667.1"/>
    </source>
</evidence>
<dbReference type="Proteomes" id="UP001408356">
    <property type="component" value="Unassembled WGS sequence"/>
</dbReference>
<feature type="compositionally biased region" description="Basic and acidic residues" evidence="3">
    <location>
        <begin position="39"/>
        <end position="63"/>
    </location>
</feature>
<comment type="caution">
    <text evidence="5">The sequence shown here is derived from an EMBL/GenBank/DDBJ whole genome shotgun (WGS) entry which is preliminary data.</text>
</comment>
<feature type="region of interest" description="Disordered" evidence="3">
    <location>
        <begin position="1"/>
        <end position="69"/>
    </location>
</feature>
<proteinExistence type="predicted"/>